<dbReference type="RefSeq" id="XP_066168005.1">
    <property type="nucleotide sequence ID" value="XM_066311908.1"/>
</dbReference>
<dbReference type="RefSeq" id="XP_066168004.1">
    <property type="nucleotide sequence ID" value="XM_066311907.1"/>
</dbReference>
<name>B7EY37_ORYSJ</name>
<feature type="signal peptide" evidence="2">
    <location>
        <begin position="1"/>
        <end position="24"/>
    </location>
</feature>
<dbReference type="KEGG" id="osa:4341079"/>
<reference evidence="3" key="1">
    <citation type="journal article" date="2003" name="Science">
        <title>Collection, Mapping, and Annotation of Over 28,000 cDNA Clones from japonica Rice.</title>
        <authorList>
            <person name="Kikuchi S."/>
            <person name="Satoh K."/>
            <person name="Nagata T."/>
            <person name="Kawagashira N."/>
            <person name="Doi K."/>
            <person name="Kishimoto N."/>
            <person name="Yazaki J."/>
            <person name="Ishikawa M."/>
            <person name="Yamada H."/>
            <person name="Ooka H."/>
            <person name="Hotta I."/>
            <person name="Kojima K."/>
            <person name="Namiki T."/>
            <person name="Ohneda E."/>
            <person name="Yahagi W."/>
            <person name="Suzuki K."/>
            <person name="Li C."/>
            <person name="Ohtsuki K."/>
            <person name="Shishiki T."/>
            <person name="Otomo Y."/>
            <person name="Murakami K."/>
            <person name="Iida Y."/>
            <person name="Sugano S."/>
            <person name="Fujimura T."/>
            <person name="Suzuki Y."/>
            <person name="Tsunoda Y."/>
            <person name="Kurosaki T."/>
            <person name="Kodama T."/>
            <person name="Masuda H."/>
            <person name="Kobayashi M."/>
            <person name="Xie Q."/>
            <person name="Lu M."/>
            <person name="Narikawa R."/>
            <person name="Sugiyama A."/>
            <person name="Mizuno K."/>
            <person name="Yokomizo S."/>
            <person name="Niikura J."/>
            <person name="Ikeda R."/>
            <person name="Ishibiki J."/>
            <person name="Kawamata M."/>
            <person name="Yoshimura A."/>
            <person name="Miura J."/>
            <person name="Kusumegi T."/>
            <person name="Oka M."/>
            <person name="Ryu R."/>
            <person name="Ueda M."/>
            <person name="Matsubara K."/>
            <person name="Kawai J."/>
            <person name="Carninci P."/>
            <person name="Adachi J."/>
            <person name="Aizawa K."/>
            <person name="Arakawa T."/>
            <person name="Fukuda S."/>
            <person name="Hara A."/>
            <person name="Hashidume W."/>
            <person name="Hayatsu N."/>
            <person name="Imotani K."/>
            <person name="Ishii Y."/>
            <person name="Itoh M."/>
            <person name="Kagawa I."/>
            <person name="Kondo S."/>
            <person name="Konno H."/>
            <person name="Miyazaki A."/>
            <person name="Osato N."/>
            <person name="Ota Y."/>
            <person name="Saito R."/>
            <person name="Sasaki D."/>
            <person name="Sato K."/>
            <person name="Shibata K."/>
            <person name="Shinagawa A."/>
            <person name="Shiraki T."/>
            <person name="Yoshino M."/>
            <person name="Hayashizaki Y."/>
        </authorList>
    </citation>
    <scope>NUCLEOTIDE SEQUENCE</scope>
</reference>
<evidence type="ECO:0000313" key="3">
    <source>
        <dbReference type="EMBL" id="BAG97284.1"/>
    </source>
</evidence>
<sequence length="159" mass="17392">MPRSCLRPLPILSAAAAAAAAGRASPSPWRAGRSRRSGTAAEEEEEAAGVMARGCREGSRSTSPRGNTSCGIRRWWTPSSRRPASSPPTPSSRSARHGEPHQAAPPGRRQGRRRYPAWFSRSTAAWFQFFNRFLKYITSLTNTTILGPANFTLPFYSSI</sequence>
<proteinExistence type="evidence at transcript level"/>
<organism evidence="3">
    <name type="scientific">Oryza sativa subsp. japonica</name>
    <name type="common">Rice</name>
    <dbReference type="NCBI Taxonomy" id="39947"/>
    <lineage>
        <taxon>Eukaryota</taxon>
        <taxon>Viridiplantae</taxon>
        <taxon>Streptophyta</taxon>
        <taxon>Embryophyta</taxon>
        <taxon>Tracheophyta</taxon>
        <taxon>Spermatophyta</taxon>
        <taxon>Magnoliopsida</taxon>
        <taxon>Liliopsida</taxon>
        <taxon>Poales</taxon>
        <taxon>Poaceae</taxon>
        <taxon>BOP clade</taxon>
        <taxon>Oryzoideae</taxon>
        <taxon>Oryzeae</taxon>
        <taxon>Oryzinae</taxon>
        <taxon>Oryza</taxon>
        <taxon>Oryza sativa</taxon>
    </lineage>
</organism>
<evidence type="ECO:0000256" key="1">
    <source>
        <dbReference type="SAM" id="MobiDB-lite"/>
    </source>
</evidence>
<dbReference type="GeneID" id="4341079"/>
<dbReference type="RefSeq" id="XP_066168007.1">
    <property type="nucleotide sequence ID" value="XM_066311910.1"/>
</dbReference>
<feature type="compositionally biased region" description="Low complexity" evidence="1">
    <location>
        <begin position="16"/>
        <end position="31"/>
    </location>
</feature>
<feature type="compositionally biased region" description="Polar residues" evidence="1">
    <location>
        <begin position="60"/>
        <end position="70"/>
    </location>
</feature>
<evidence type="ECO:0000256" key="2">
    <source>
        <dbReference type="SAM" id="SignalP"/>
    </source>
</evidence>
<protein>
    <submittedName>
        <fullName evidence="3">cDNA clone:001-127-H01, full insert sequence</fullName>
    </submittedName>
</protein>
<feature type="compositionally biased region" description="Low complexity" evidence="1">
    <location>
        <begin position="73"/>
        <end position="84"/>
    </location>
</feature>
<dbReference type="EMBL" id="AK105534">
    <property type="protein sequence ID" value="BAG97284.1"/>
    <property type="molecule type" value="mRNA"/>
</dbReference>
<dbReference type="AlphaFoldDB" id="B7EY37"/>
<feature type="region of interest" description="Disordered" evidence="1">
    <location>
        <begin position="16"/>
        <end position="113"/>
    </location>
</feature>
<feature type="chain" id="PRO_5002854718" evidence="2">
    <location>
        <begin position="25"/>
        <end position="159"/>
    </location>
</feature>
<accession>B7EY37</accession>
<keyword evidence="2" id="KW-0732">Signal</keyword>
<dbReference type="RefSeq" id="XP_066168006.1">
    <property type="nucleotide sequence ID" value="XM_066311909.1"/>
</dbReference>